<proteinExistence type="predicted"/>
<feature type="compositionally biased region" description="Acidic residues" evidence="1">
    <location>
        <begin position="60"/>
        <end position="86"/>
    </location>
</feature>
<feature type="compositionally biased region" description="Low complexity" evidence="1">
    <location>
        <begin position="154"/>
        <end position="175"/>
    </location>
</feature>
<name>A0A2I4B6G8_AUSLI</name>
<dbReference type="Proteomes" id="UP000192220">
    <property type="component" value="Unplaced"/>
</dbReference>
<dbReference type="CTD" id="100270757"/>
<evidence type="ECO:0000256" key="2">
    <source>
        <dbReference type="SAM" id="SignalP"/>
    </source>
</evidence>
<dbReference type="KEGG" id="alim:106517160"/>
<dbReference type="OrthoDB" id="8912657at2759"/>
<accession>A0A2I4B6G8</accession>
<sequence length="248" mass="26786">MKAIIITLCLIGAAFANPILVSTELDSNSTESLSVSESAENNTSEIQSSEENVSNHSSESESESVESASEDTTSEESDSQSDEDDRMDSMPETQDDSMGSQENVRKQSWVSVYPNVAKALSAEDNTSTESHETNKKHPVTHKTGQGHTNQALLDTTSDSADISAAASNSSESASSESHESNETSSESTEDSNGSDSNELQQIRTKECVNGTQSCESEENFQSIGDDAHFSVDNLTVPDEDDRELRLRR</sequence>
<reference evidence="4" key="1">
    <citation type="submission" date="2025-08" db="UniProtKB">
        <authorList>
            <consortium name="RefSeq"/>
        </authorList>
    </citation>
    <scope>IDENTIFICATION</scope>
    <source>
        <strain evidence="4">Quisiro</strain>
        <tissue evidence="4">Liver</tissue>
    </source>
</reference>
<feature type="signal peptide" evidence="2">
    <location>
        <begin position="1"/>
        <end position="16"/>
    </location>
</feature>
<dbReference type="RefSeq" id="XP_013863330.1">
    <property type="nucleotide sequence ID" value="XM_014007876.1"/>
</dbReference>
<feature type="compositionally biased region" description="Polar residues" evidence="1">
    <location>
        <begin position="96"/>
        <end position="110"/>
    </location>
</feature>
<feature type="compositionally biased region" description="Low complexity" evidence="1">
    <location>
        <begin position="27"/>
        <end position="40"/>
    </location>
</feature>
<feature type="compositionally biased region" description="Low complexity" evidence="1">
    <location>
        <begin position="182"/>
        <end position="198"/>
    </location>
</feature>
<feature type="region of interest" description="Disordered" evidence="1">
    <location>
        <begin position="224"/>
        <end position="248"/>
    </location>
</feature>
<gene>
    <name evidence="4" type="primary">scpp1</name>
</gene>
<keyword evidence="3" id="KW-1185">Reference proteome</keyword>
<dbReference type="STRING" id="52670.A0A2I4B6G8"/>
<dbReference type="AlphaFoldDB" id="A0A2I4B6G8"/>
<organism evidence="3 4">
    <name type="scientific">Austrofundulus limnaeus</name>
    <name type="common">Annual killifish</name>
    <dbReference type="NCBI Taxonomy" id="52670"/>
    <lineage>
        <taxon>Eukaryota</taxon>
        <taxon>Metazoa</taxon>
        <taxon>Chordata</taxon>
        <taxon>Craniata</taxon>
        <taxon>Vertebrata</taxon>
        <taxon>Euteleostomi</taxon>
        <taxon>Actinopterygii</taxon>
        <taxon>Neopterygii</taxon>
        <taxon>Teleostei</taxon>
        <taxon>Neoteleostei</taxon>
        <taxon>Acanthomorphata</taxon>
        <taxon>Ovalentaria</taxon>
        <taxon>Atherinomorphae</taxon>
        <taxon>Cyprinodontiformes</taxon>
        <taxon>Rivulidae</taxon>
        <taxon>Austrofundulus</taxon>
    </lineage>
</organism>
<feature type="region of interest" description="Disordered" evidence="1">
    <location>
        <begin position="26"/>
        <end position="210"/>
    </location>
</feature>
<feature type="compositionally biased region" description="Low complexity" evidence="1">
    <location>
        <begin position="47"/>
        <end position="57"/>
    </location>
</feature>
<feature type="chain" id="PRO_5014118682" evidence="2">
    <location>
        <begin position="17"/>
        <end position="248"/>
    </location>
</feature>
<evidence type="ECO:0000313" key="3">
    <source>
        <dbReference type="Proteomes" id="UP000192220"/>
    </source>
</evidence>
<evidence type="ECO:0000313" key="4">
    <source>
        <dbReference type="RefSeq" id="XP_013863330.1"/>
    </source>
</evidence>
<keyword evidence="2" id="KW-0732">Signal</keyword>
<dbReference type="InParanoid" id="A0A2I4B6G8"/>
<protein>
    <submittedName>
        <fullName evidence="4">Secretory calcium-binding phosphoprotein 1</fullName>
    </submittedName>
</protein>
<evidence type="ECO:0000256" key="1">
    <source>
        <dbReference type="SAM" id="MobiDB-lite"/>
    </source>
</evidence>
<feature type="compositionally biased region" description="Polar residues" evidence="1">
    <location>
        <begin position="142"/>
        <end position="153"/>
    </location>
</feature>